<dbReference type="AlphaFoldDB" id="Q4TDV0"/>
<feature type="non-terminal residue" evidence="1">
    <location>
        <position position="1"/>
    </location>
</feature>
<reference evidence="1" key="2">
    <citation type="submission" date="2004-02" db="EMBL/GenBank/DDBJ databases">
        <authorList>
            <consortium name="Genoscope"/>
            <consortium name="Whitehead Institute Centre for Genome Research"/>
        </authorList>
    </citation>
    <scope>NUCLEOTIDE SEQUENCE</scope>
</reference>
<name>Q4TDV0_TETNG</name>
<proteinExistence type="predicted"/>
<organism evidence="1">
    <name type="scientific">Tetraodon nigroviridis</name>
    <name type="common">Spotted green pufferfish</name>
    <name type="synonym">Chelonodon nigroviridis</name>
    <dbReference type="NCBI Taxonomy" id="99883"/>
    <lineage>
        <taxon>Eukaryota</taxon>
        <taxon>Metazoa</taxon>
        <taxon>Chordata</taxon>
        <taxon>Craniata</taxon>
        <taxon>Vertebrata</taxon>
        <taxon>Euteleostomi</taxon>
        <taxon>Actinopterygii</taxon>
        <taxon>Neopterygii</taxon>
        <taxon>Teleostei</taxon>
        <taxon>Neoteleostei</taxon>
        <taxon>Acanthomorphata</taxon>
        <taxon>Eupercaria</taxon>
        <taxon>Tetraodontiformes</taxon>
        <taxon>Tetradontoidea</taxon>
        <taxon>Tetraodontidae</taxon>
        <taxon>Tetraodon</taxon>
    </lineage>
</organism>
<dbReference type="KEGG" id="tng:GSTEN00002616G001"/>
<accession>Q4TDV0</accession>
<sequence>LPSFSLMDSLSSLLRCSRCWLPNGIKKQLLIIEECL</sequence>
<protein>
    <submittedName>
        <fullName evidence="1">(spotted green pufferfish) hypothetical protein</fullName>
    </submittedName>
</protein>
<gene>
    <name evidence="1" type="ORF">GSTENG00002616001</name>
</gene>
<comment type="caution">
    <text evidence="1">The sequence shown here is derived from an EMBL/GenBank/DDBJ whole genome shotgun (WGS) entry which is preliminary data.</text>
</comment>
<reference evidence="1" key="1">
    <citation type="journal article" date="2004" name="Nature">
        <title>Genome duplication in the teleost fish Tetraodon nigroviridis reveals the early vertebrate proto-karyotype.</title>
        <authorList>
            <person name="Jaillon O."/>
            <person name="Aury J.-M."/>
            <person name="Brunet F."/>
            <person name="Petit J.-L."/>
            <person name="Stange-Thomann N."/>
            <person name="Mauceli E."/>
            <person name="Bouneau L."/>
            <person name="Fischer C."/>
            <person name="Ozouf-Costaz C."/>
            <person name="Bernot A."/>
            <person name="Nicaud S."/>
            <person name="Jaffe D."/>
            <person name="Fisher S."/>
            <person name="Lutfalla G."/>
            <person name="Dossat C."/>
            <person name="Segurens B."/>
            <person name="Dasilva C."/>
            <person name="Salanoubat M."/>
            <person name="Levy M."/>
            <person name="Boudet N."/>
            <person name="Castellano S."/>
            <person name="Anthouard V."/>
            <person name="Jubin C."/>
            <person name="Castelli V."/>
            <person name="Katinka M."/>
            <person name="Vacherie B."/>
            <person name="Biemont C."/>
            <person name="Skalli Z."/>
            <person name="Cattolico L."/>
            <person name="Poulain J."/>
            <person name="De Berardinis V."/>
            <person name="Cruaud C."/>
            <person name="Duprat S."/>
            <person name="Brottier P."/>
            <person name="Coutanceau J.-P."/>
            <person name="Gouzy J."/>
            <person name="Parra G."/>
            <person name="Lardier G."/>
            <person name="Chapple C."/>
            <person name="McKernan K.J."/>
            <person name="McEwan P."/>
            <person name="Bosak S."/>
            <person name="Kellis M."/>
            <person name="Volff J.-N."/>
            <person name="Guigo R."/>
            <person name="Zody M.C."/>
            <person name="Mesirov J."/>
            <person name="Lindblad-Toh K."/>
            <person name="Birren B."/>
            <person name="Nusbaum C."/>
            <person name="Kahn D."/>
            <person name="Robinson-Rechavi M."/>
            <person name="Laudet V."/>
            <person name="Schachter V."/>
            <person name="Quetier F."/>
            <person name="Saurin W."/>
            <person name="Scarpelli C."/>
            <person name="Wincker P."/>
            <person name="Lander E.S."/>
            <person name="Weissenbach J."/>
            <person name="Roest Crollius H."/>
        </authorList>
    </citation>
    <scope>NUCLEOTIDE SEQUENCE [LARGE SCALE GENOMIC DNA]</scope>
</reference>
<evidence type="ECO:0000313" key="1">
    <source>
        <dbReference type="EMBL" id="CAF88932.1"/>
    </source>
</evidence>
<dbReference type="EMBL" id="CAAE01006026">
    <property type="protein sequence ID" value="CAF88932.1"/>
    <property type="molecule type" value="Genomic_DNA"/>
</dbReference>